<dbReference type="Proteomes" id="UP000507470">
    <property type="component" value="Unassembled WGS sequence"/>
</dbReference>
<accession>A0A6J8BGT1</accession>
<dbReference type="InterPro" id="IPR004875">
    <property type="entry name" value="DDE_SF_endonuclease_dom"/>
</dbReference>
<dbReference type="EMBL" id="CACVKT020003209">
    <property type="protein sequence ID" value="CAC5382410.1"/>
    <property type="molecule type" value="Genomic_DNA"/>
</dbReference>
<feature type="compositionally biased region" description="Polar residues" evidence="2">
    <location>
        <begin position="278"/>
        <end position="291"/>
    </location>
</feature>
<evidence type="ECO:0000313" key="7">
    <source>
        <dbReference type="Proteomes" id="UP000507470"/>
    </source>
</evidence>
<dbReference type="GO" id="GO:0003676">
    <property type="term" value="F:nucleic acid binding"/>
    <property type="evidence" value="ECO:0007669"/>
    <property type="project" value="InterPro"/>
</dbReference>
<comment type="similarity">
    <text evidence="1">Belongs to the mab-21 family.</text>
</comment>
<evidence type="ECO:0000256" key="1">
    <source>
        <dbReference type="ARBA" id="ARBA00008307"/>
    </source>
</evidence>
<dbReference type="PANTHER" id="PTHR10656:SF69">
    <property type="entry name" value="MAB-21-LIKE HHH_H2TH-LIKE DOMAIN-CONTAINING PROTEIN"/>
    <property type="match status" value="1"/>
</dbReference>
<feature type="region of interest" description="Disordered" evidence="2">
    <location>
        <begin position="277"/>
        <end position="301"/>
    </location>
</feature>
<evidence type="ECO:0000313" key="6">
    <source>
        <dbReference type="EMBL" id="CAC5382410.1"/>
    </source>
</evidence>
<evidence type="ECO:0000259" key="4">
    <source>
        <dbReference type="Pfam" id="PF03281"/>
    </source>
</evidence>
<feature type="domain" description="Mab-21-like nucleotidyltransferase" evidence="4">
    <location>
        <begin position="616"/>
        <end position="687"/>
    </location>
</feature>
<sequence>MEKYQLKDKPQSIYNVDEKGLQPNYKPPNVVASAEYVPSTLSSEKGQTTTVMGCGNALGHQIPPYFIFAGKRMRQELLEGATPGADGSVSETGWSNSEIFQSYLENHFIKYVTGMEDKHILLLYDGHRTHITPNIIDWSVEKKIILYVLPPHTSHVLQPMDVGCFGPFARIYSSECHQFQRIHSASAFRKSGIYPLDKDAIDQSLFSISDAIHRQSQSDENIKVDDIPAIENETTEPVNLMSDSEINADTEPILSNQENENIQIYVAEKITDEKPDENTTFFTAKSTNLSKKNPPKQERRSIYKIVAGKAITEPETRQEIKDSTTTNKKLKQNQQDSQQPGPSGLQKIVVSEGSITDEDDQDDDNTLCCVCNMWQPKELQDCITIVFTQWAKCEFLQCDHWTHLKFCSGNYQNWQSGSDMEKRLKEIAEKAVPLLGLDQSEEKASEYFKDLLYIGGWGCKLQNRKSEILLYEYLINDSRKSMPQKRYIGGSFVEGSEMEGSDHDNMFIYPHVMVTTKSNFTYPLDKVVFLMCQGSRACYTELQYIQDSQIYECDNQLNLLQCLAEKDDKHRYLLSRKYAEAQFTKLKSKVSLPKENMKFIRNGPCASYESGELMSDNVFTLECDDWPPIAAEWKTRARKFEWPDENLRNAVINTKCSLVPIGNPALEDNVRKFEWRISFLLGERQLMWSLNQSQYFCFILLKKLKKHFIDPGHNDMISSFILKTTLFWELEETRINTWNEKTIIEKVKLCLNRLRGYVEKKTIPHYFAKENNLFTGKFAEDENQIELLKTIDSLSQNLLVYLYMDSATIISPCDDCEGIQMECKWRQDRVFCRNYFYCNIENALHCCTLRDLKRFEHGLDEQMEQCILDVHKHKARELLSLKLATILYTTYGKNKEERKINEIEKRYKEARNVDAICGRLHLATFYLKQHRFKEVLTVINSIYEKEVLLYDGGCSTIRVLQFKEELQIADNQELDIAHDISFFHSDMCVPDIVHAELCVSQESIIRIHPLVYMYLLEFLVSEESSNYRRKALEKLSNEVLKSRGGHDTDIAFNICGYCNLVFGDGKNALLFFLRSFKIRPSVQNVCLFYSYYKGIMFAMTEKQTPYTDGEIQQENKSTVTDYILLSDIDGYTDQKKETAALRLELDHTPFEKPRLFQPQPSPSCIMWFMTEKQTPNKDGEIQQENKSTFTGYMLLSDINGYTYQQKETAALRLELDHKPFEKQRLLQLQHFPSCIDYLTCTETIEIMLRVCKDENITRMITIGGYLKYLKEREKKEYIRQLFLMVLLFIILKNISGNIKCRQTSCRKYPCLNSILYLLWQSGDVEVNPGPANSTTYRNWLYEICSIVRKAIAGVPAECKMYNIWKKKPENWPHGELYFDPRNSKGLTVNKVEDFLKILINCCDDTSKLSREINSEIDTWNYHRSKDNDELLHLCRMRECLKSIEQVNRSLKVLQSHILADEVLIIEVDTCIRISLSYQPTTDQQLITHTIYRSEATRKIATFLWKILHGKDPEKKCDNIWKKKPDWWPLDVSFYDPNNGGKRCAENEDAMLVETIITKCKENEIKLQKPYKDIVEAWLDDDQTLLSKLISRHTATSDLKKAVMKLYEDRCLQDLEVDKQLRELGLHVQWGGSIQNAKSQKRKMANTMKKHETKRAKQSDHEVAVDTTLKEFLDDCSIGQLLDNQSDSFLLDKISQNIPDFLGDVADDIQFHWT</sequence>
<feature type="domain" description="Mab-21-like HhH/H2TH-like" evidence="5">
    <location>
        <begin position="697"/>
        <end position="781"/>
    </location>
</feature>
<evidence type="ECO:0000259" key="5">
    <source>
        <dbReference type="Pfam" id="PF20266"/>
    </source>
</evidence>
<gene>
    <name evidence="6" type="ORF">MCOR_18239</name>
</gene>
<feature type="compositionally biased region" description="Polar residues" evidence="2">
    <location>
        <begin position="323"/>
        <end position="341"/>
    </location>
</feature>
<proteinExistence type="inferred from homology"/>
<keyword evidence="7" id="KW-1185">Reference proteome</keyword>
<dbReference type="Pfam" id="PF20266">
    <property type="entry name" value="Mab-21_C"/>
    <property type="match status" value="1"/>
</dbReference>
<reference evidence="6 7" key="1">
    <citation type="submission" date="2020-06" db="EMBL/GenBank/DDBJ databases">
        <authorList>
            <person name="Li R."/>
            <person name="Bekaert M."/>
        </authorList>
    </citation>
    <scope>NUCLEOTIDE SEQUENCE [LARGE SCALE GENOMIC DNA]</scope>
    <source>
        <strain evidence="7">wild</strain>
    </source>
</reference>
<dbReference type="Gene3D" id="1.10.1410.40">
    <property type="match status" value="1"/>
</dbReference>
<dbReference type="Pfam" id="PF03184">
    <property type="entry name" value="DDE_1"/>
    <property type="match status" value="1"/>
</dbReference>
<dbReference type="InterPro" id="IPR024810">
    <property type="entry name" value="MAB21L/cGLR"/>
</dbReference>
<protein>
    <submittedName>
        <fullName evidence="6">Uncharacterized protein</fullName>
    </submittedName>
</protein>
<evidence type="ECO:0000256" key="2">
    <source>
        <dbReference type="SAM" id="MobiDB-lite"/>
    </source>
</evidence>
<dbReference type="Pfam" id="PF03281">
    <property type="entry name" value="Mab-21"/>
    <property type="match status" value="1"/>
</dbReference>
<organism evidence="6 7">
    <name type="scientific">Mytilus coruscus</name>
    <name type="common">Sea mussel</name>
    <dbReference type="NCBI Taxonomy" id="42192"/>
    <lineage>
        <taxon>Eukaryota</taxon>
        <taxon>Metazoa</taxon>
        <taxon>Spiralia</taxon>
        <taxon>Lophotrochozoa</taxon>
        <taxon>Mollusca</taxon>
        <taxon>Bivalvia</taxon>
        <taxon>Autobranchia</taxon>
        <taxon>Pteriomorphia</taxon>
        <taxon>Mytilida</taxon>
        <taxon>Mytiloidea</taxon>
        <taxon>Mytilidae</taxon>
        <taxon>Mytilinae</taxon>
        <taxon>Mytilus</taxon>
    </lineage>
</organism>
<dbReference type="InterPro" id="IPR046906">
    <property type="entry name" value="Mab-21_HhH/H2TH-like"/>
</dbReference>
<feature type="domain" description="DDE-1" evidence="3">
    <location>
        <begin position="48"/>
        <end position="225"/>
    </location>
</feature>
<dbReference type="PANTHER" id="PTHR10656">
    <property type="entry name" value="CELL FATE DETERMINING PROTEIN MAB21-RELATED"/>
    <property type="match status" value="1"/>
</dbReference>
<name>A0A6J8BGT1_MYTCO</name>
<dbReference type="SMART" id="SM01265">
    <property type="entry name" value="Mab-21"/>
    <property type="match status" value="1"/>
</dbReference>
<evidence type="ECO:0000259" key="3">
    <source>
        <dbReference type="Pfam" id="PF03184"/>
    </source>
</evidence>
<dbReference type="InterPro" id="IPR046903">
    <property type="entry name" value="Mab-21-like_nuc_Trfase"/>
</dbReference>
<feature type="region of interest" description="Disordered" evidence="2">
    <location>
        <begin position="314"/>
        <end position="345"/>
    </location>
</feature>
<dbReference type="OrthoDB" id="6185858at2759"/>